<evidence type="ECO:0000256" key="4">
    <source>
        <dbReference type="ARBA" id="ARBA00035178"/>
    </source>
</evidence>
<dbReference type="HAMAP" id="MF_00340">
    <property type="entry name" value="Ribosomal_bL32"/>
    <property type="match status" value="1"/>
</dbReference>
<gene>
    <name evidence="5 6" type="primary">rpmF</name>
    <name evidence="6" type="ordered locus">RMA_1217</name>
</gene>
<evidence type="ECO:0000256" key="1">
    <source>
        <dbReference type="ARBA" id="ARBA00008560"/>
    </source>
</evidence>
<evidence type="ECO:0000313" key="6">
    <source>
        <dbReference type="EMBL" id="ABV85200.1"/>
    </source>
</evidence>
<dbReference type="HOGENOM" id="CLU_129084_2_0_5"/>
<proteinExistence type="inferred from homology"/>
<dbReference type="Pfam" id="PF01783">
    <property type="entry name" value="Ribosomal_L32p"/>
    <property type="match status" value="1"/>
</dbReference>
<dbReference type="NCBIfam" id="TIGR01031">
    <property type="entry name" value="rpmF_bact"/>
    <property type="match status" value="1"/>
</dbReference>
<dbReference type="PANTHER" id="PTHR35534">
    <property type="entry name" value="50S RIBOSOMAL PROTEIN L32"/>
    <property type="match status" value="1"/>
</dbReference>
<keyword evidence="2 5" id="KW-0689">Ribosomal protein</keyword>
<dbReference type="KEGG" id="rms:RMA_1217"/>
<dbReference type="PANTHER" id="PTHR35534:SF1">
    <property type="entry name" value="LARGE RIBOSOMAL SUBUNIT PROTEIN BL32"/>
    <property type="match status" value="1"/>
</dbReference>
<evidence type="ECO:0000256" key="2">
    <source>
        <dbReference type="ARBA" id="ARBA00022980"/>
    </source>
</evidence>
<name>A8F2R4_RICM5</name>
<dbReference type="SUPFAM" id="SSF57829">
    <property type="entry name" value="Zn-binding ribosomal proteins"/>
    <property type="match status" value="1"/>
</dbReference>
<comment type="similarity">
    <text evidence="1 5">Belongs to the bacterial ribosomal protein bL32 family.</text>
</comment>
<dbReference type="Gene3D" id="1.20.5.640">
    <property type="entry name" value="Single helix bin"/>
    <property type="match status" value="1"/>
</dbReference>
<dbReference type="GO" id="GO:0006412">
    <property type="term" value="P:translation"/>
    <property type="evidence" value="ECO:0007669"/>
    <property type="project" value="UniProtKB-UniRule"/>
</dbReference>
<evidence type="ECO:0000256" key="3">
    <source>
        <dbReference type="ARBA" id="ARBA00023274"/>
    </source>
</evidence>
<protein>
    <recommendedName>
        <fullName evidence="4 5">Large ribosomal subunit protein bL32</fullName>
    </recommendedName>
</protein>
<evidence type="ECO:0000256" key="5">
    <source>
        <dbReference type="HAMAP-Rule" id="MF_00340"/>
    </source>
</evidence>
<dbReference type="InterPro" id="IPR044957">
    <property type="entry name" value="Ribosomal_bL32_bact"/>
</dbReference>
<dbReference type="GO" id="GO:0003735">
    <property type="term" value="F:structural constituent of ribosome"/>
    <property type="evidence" value="ECO:0007669"/>
    <property type="project" value="InterPro"/>
</dbReference>
<organism evidence="6 7">
    <name type="scientific">Rickettsia massiliae (strain Mtu5)</name>
    <dbReference type="NCBI Taxonomy" id="416276"/>
    <lineage>
        <taxon>Bacteria</taxon>
        <taxon>Pseudomonadati</taxon>
        <taxon>Pseudomonadota</taxon>
        <taxon>Alphaproteobacteria</taxon>
        <taxon>Rickettsiales</taxon>
        <taxon>Rickettsiaceae</taxon>
        <taxon>Rickettsieae</taxon>
        <taxon>Rickettsia</taxon>
        <taxon>spotted fever group</taxon>
    </lineage>
</organism>
<keyword evidence="3 5" id="KW-0687">Ribonucleoprotein</keyword>
<dbReference type="AlphaFoldDB" id="A8F2R4"/>
<dbReference type="InterPro" id="IPR002677">
    <property type="entry name" value="Ribosomal_bL32"/>
</dbReference>
<dbReference type="InterPro" id="IPR011332">
    <property type="entry name" value="Ribosomal_zn-bd"/>
</dbReference>
<evidence type="ECO:0000313" key="7">
    <source>
        <dbReference type="Proteomes" id="UP000001311"/>
    </source>
</evidence>
<accession>A8F2R4</accession>
<dbReference type="GO" id="GO:0015934">
    <property type="term" value="C:large ribosomal subunit"/>
    <property type="evidence" value="ECO:0007669"/>
    <property type="project" value="InterPro"/>
</dbReference>
<keyword evidence="7" id="KW-1185">Reference proteome</keyword>
<dbReference type="EMBL" id="CP000683">
    <property type="protein sequence ID" value="ABV85200.1"/>
    <property type="molecule type" value="Genomic_DNA"/>
</dbReference>
<sequence>MLFNLYLERLIMAVPKKKTSKSRRNMRRSHLALGKVNVIVDSQTGEYKLPHHVSLVDGTYNNRPVVTKKIKTEEEVA</sequence>
<reference evidence="6 7" key="1">
    <citation type="journal article" date="2007" name="Genome Res.">
        <title>Lateral gene transfer between obligate intracellular bacteria: evidence from the Rickettsia massiliae genome.</title>
        <authorList>
            <person name="Blanc G."/>
            <person name="Ogata H."/>
            <person name="Robert C."/>
            <person name="Audic S."/>
            <person name="Claverie J.-M."/>
            <person name="Raoult D."/>
        </authorList>
    </citation>
    <scope>NUCLEOTIDE SEQUENCE [LARGE SCALE GENOMIC DNA]</scope>
    <source>
        <strain evidence="7">Mtu5</strain>
    </source>
</reference>
<dbReference type="Proteomes" id="UP000001311">
    <property type="component" value="Chromosome"/>
</dbReference>